<dbReference type="InterPro" id="IPR011333">
    <property type="entry name" value="SKP1/BTB/POZ_sf"/>
</dbReference>
<dbReference type="SMART" id="SM00225">
    <property type="entry name" value="BTB"/>
    <property type="match status" value="2"/>
</dbReference>
<dbReference type="Pfam" id="PF24570">
    <property type="entry name" value="BACK_BPM_SPOP"/>
    <property type="match status" value="1"/>
</dbReference>
<dbReference type="Gene3D" id="2.60.210.10">
    <property type="entry name" value="Apoptosis, Tumor Necrosis Factor Receptor Associated Protein 2, Chain A"/>
    <property type="match status" value="2"/>
</dbReference>
<dbReference type="PROSITE" id="PS50097">
    <property type="entry name" value="BTB"/>
    <property type="match status" value="2"/>
</dbReference>
<dbReference type="InterPro" id="IPR045005">
    <property type="entry name" value="BPM1-6"/>
</dbReference>
<proteinExistence type="inferred from homology"/>
<dbReference type="SUPFAM" id="SSF54695">
    <property type="entry name" value="POZ domain"/>
    <property type="match status" value="2"/>
</dbReference>
<dbReference type="EMBL" id="JAUUTY010000003">
    <property type="protein sequence ID" value="KAK1663980.1"/>
    <property type="molecule type" value="Genomic_DNA"/>
</dbReference>
<protein>
    <submittedName>
        <fullName evidence="5">Uncharacterized protein</fullName>
    </submittedName>
</protein>
<dbReference type="InterPro" id="IPR000210">
    <property type="entry name" value="BTB/POZ_dom"/>
</dbReference>
<evidence type="ECO:0000259" key="4">
    <source>
        <dbReference type="PROSITE" id="PS50144"/>
    </source>
</evidence>
<reference evidence="5" key="1">
    <citation type="submission" date="2023-07" db="EMBL/GenBank/DDBJ databases">
        <title>A chromosome-level genome assembly of Lolium multiflorum.</title>
        <authorList>
            <person name="Chen Y."/>
            <person name="Copetti D."/>
            <person name="Kolliker R."/>
            <person name="Studer B."/>
        </authorList>
    </citation>
    <scope>NUCLEOTIDE SEQUENCE</scope>
    <source>
        <strain evidence="5">02402/16</strain>
        <tissue evidence="5">Leaf</tissue>
    </source>
</reference>
<keyword evidence="6" id="KW-1185">Reference proteome</keyword>
<evidence type="ECO:0000256" key="2">
    <source>
        <dbReference type="ARBA" id="ARBA00010846"/>
    </source>
</evidence>
<feature type="domain" description="BTB" evidence="3">
    <location>
        <begin position="188"/>
        <end position="252"/>
    </location>
</feature>
<sequence>MVAAMSTSTIVARSKATGHHVLKIHGYSHTKAVVATGEHVLSRGFPIGGRTWRIMYYPNGKRKEHSDWISVGLNVEPDAAKTAVKALFRLSILDMNGEPVAAYTSASSTIRTFPSLGRNDGYTFNYFVSKLDLERSAHLRNDVLAIRCDIEVMRNVRLHVLMEEKFLGVPEPDLHGHLARLLHTKEGADVEFKVGDETLAAHRCILAARSPVFKAELSSSTAGTSIKIDDMDDLAFRALLQFIYTEALPEMTAPAVARQLLAAAGRYQVARLKAVCEDKLSRSLDNKITERHVNSAATAQIQRHHGRHKRWFMGLRLKLLNLHRPQRQQPQCSLHSTLNPVNKAYADAAPSPSASTIIVSETTGHHVLKIEGYTRTKMILNNGEHFCSGEFKVGGHTWRLKYYPKGESLESTSFISMRLESTSIGATDADVHGKVELSITLPGHAGEPIRLCSFYDPKLTFTKNCNGVTAERFVTRAELESSRFLKDDCFTVRCELTIFVKEVRAEPLETVPPPVLPRHLCQLLSSHECSDVSFKVGRETFAAHRCVLAARSSVFKAELLGPMREHKEGGIRIDDMDGAVFRALLHFIYTDELPTTTEEEATTMAQHLLVAADRYDMDRLKLVCEDKLCRHLDTTTAATTLALAEQHQCPRLKEAIFAFLCSSSANLRAVVASDGYDHLTSSCPSITKELLVRLAAAL</sequence>
<dbReference type="PANTHER" id="PTHR26379">
    <property type="entry name" value="BTB/POZ AND MATH DOMAIN-CONTAINING PROTEIN 1"/>
    <property type="match status" value="1"/>
</dbReference>
<dbReference type="InterPro" id="IPR002083">
    <property type="entry name" value="MATH/TRAF_dom"/>
</dbReference>
<name>A0AAD8SU42_LOLMU</name>
<gene>
    <name evidence="5" type="ORF">QYE76_052139</name>
</gene>
<comment type="similarity">
    <text evidence="2">Belongs to the Tdpoz family.</text>
</comment>
<feature type="domain" description="MATH" evidence="4">
    <location>
        <begin position="17"/>
        <end position="150"/>
    </location>
</feature>
<evidence type="ECO:0000256" key="1">
    <source>
        <dbReference type="ARBA" id="ARBA00004906"/>
    </source>
</evidence>
<comment type="pathway">
    <text evidence="1">Protein modification; protein ubiquitination.</text>
</comment>
<dbReference type="AlphaFoldDB" id="A0AAD8SU42"/>
<accession>A0AAD8SU42</accession>
<dbReference type="PANTHER" id="PTHR26379:SF497">
    <property type="entry name" value="BTB_POZ DOMAIN CONTAINING PROTEIN"/>
    <property type="match status" value="1"/>
</dbReference>
<organism evidence="5 6">
    <name type="scientific">Lolium multiflorum</name>
    <name type="common">Italian ryegrass</name>
    <name type="synonym">Lolium perenne subsp. multiflorum</name>
    <dbReference type="NCBI Taxonomy" id="4521"/>
    <lineage>
        <taxon>Eukaryota</taxon>
        <taxon>Viridiplantae</taxon>
        <taxon>Streptophyta</taxon>
        <taxon>Embryophyta</taxon>
        <taxon>Tracheophyta</taxon>
        <taxon>Spermatophyta</taxon>
        <taxon>Magnoliopsida</taxon>
        <taxon>Liliopsida</taxon>
        <taxon>Poales</taxon>
        <taxon>Poaceae</taxon>
        <taxon>BOP clade</taxon>
        <taxon>Pooideae</taxon>
        <taxon>Poodae</taxon>
        <taxon>Poeae</taxon>
        <taxon>Poeae Chloroplast Group 2 (Poeae type)</taxon>
        <taxon>Loliodinae</taxon>
        <taxon>Loliinae</taxon>
        <taxon>Lolium</taxon>
    </lineage>
</organism>
<feature type="domain" description="MATH" evidence="4">
    <location>
        <begin position="363"/>
        <end position="496"/>
    </location>
</feature>
<dbReference type="Gene3D" id="1.25.40.420">
    <property type="match status" value="1"/>
</dbReference>
<comment type="caution">
    <text evidence="5">The sequence shown here is derived from an EMBL/GenBank/DDBJ whole genome shotgun (WGS) entry which is preliminary data.</text>
</comment>
<dbReference type="Gene3D" id="3.30.710.10">
    <property type="entry name" value="Potassium Channel Kv1.1, Chain A"/>
    <property type="match status" value="2"/>
</dbReference>
<dbReference type="GO" id="GO:0016567">
    <property type="term" value="P:protein ubiquitination"/>
    <property type="evidence" value="ECO:0007669"/>
    <property type="project" value="InterPro"/>
</dbReference>
<dbReference type="CDD" id="cd00121">
    <property type="entry name" value="MATH"/>
    <property type="match status" value="2"/>
</dbReference>
<evidence type="ECO:0000259" key="3">
    <source>
        <dbReference type="PROSITE" id="PS50097"/>
    </source>
</evidence>
<evidence type="ECO:0000313" key="6">
    <source>
        <dbReference type="Proteomes" id="UP001231189"/>
    </source>
</evidence>
<dbReference type="PROSITE" id="PS50144">
    <property type="entry name" value="MATH"/>
    <property type="match status" value="2"/>
</dbReference>
<dbReference type="SUPFAM" id="SSF49599">
    <property type="entry name" value="TRAF domain-like"/>
    <property type="match status" value="2"/>
</dbReference>
<dbReference type="Pfam" id="PF22486">
    <property type="entry name" value="MATH_2"/>
    <property type="match status" value="2"/>
</dbReference>
<dbReference type="Proteomes" id="UP001231189">
    <property type="component" value="Unassembled WGS sequence"/>
</dbReference>
<dbReference type="InterPro" id="IPR056423">
    <property type="entry name" value="BACK_BPM_SPOP"/>
</dbReference>
<evidence type="ECO:0000313" key="5">
    <source>
        <dbReference type="EMBL" id="KAK1663980.1"/>
    </source>
</evidence>
<dbReference type="Pfam" id="PF00651">
    <property type="entry name" value="BTB"/>
    <property type="match status" value="2"/>
</dbReference>
<feature type="domain" description="BTB" evidence="3">
    <location>
        <begin position="530"/>
        <end position="597"/>
    </location>
</feature>
<dbReference type="InterPro" id="IPR008974">
    <property type="entry name" value="TRAF-like"/>
</dbReference>